<dbReference type="PIRSF" id="PIRSF006468">
    <property type="entry name" value="BCAT1"/>
    <property type="match status" value="1"/>
</dbReference>
<organism evidence="7 8">
    <name type="scientific">Rhypophila decipiens</name>
    <dbReference type="NCBI Taxonomy" id="261697"/>
    <lineage>
        <taxon>Eukaryota</taxon>
        <taxon>Fungi</taxon>
        <taxon>Dikarya</taxon>
        <taxon>Ascomycota</taxon>
        <taxon>Pezizomycotina</taxon>
        <taxon>Sordariomycetes</taxon>
        <taxon>Sordariomycetidae</taxon>
        <taxon>Sordariales</taxon>
        <taxon>Naviculisporaceae</taxon>
        <taxon>Rhypophila</taxon>
    </lineage>
</organism>
<evidence type="ECO:0000256" key="4">
    <source>
        <dbReference type="ARBA" id="ARBA00022679"/>
    </source>
</evidence>
<dbReference type="GO" id="GO:0009081">
    <property type="term" value="P:branched-chain amino acid metabolic process"/>
    <property type="evidence" value="ECO:0007669"/>
    <property type="project" value="InterPro"/>
</dbReference>
<reference evidence="7" key="1">
    <citation type="journal article" date="2023" name="Mol. Phylogenet. Evol.">
        <title>Genome-scale phylogeny and comparative genomics of the fungal order Sordariales.</title>
        <authorList>
            <person name="Hensen N."/>
            <person name="Bonometti L."/>
            <person name="Westerberg I."/>
            <person name="Brannstrom I.O."/>
            <person name="Guillou S."/>
            <person name="Cros-Aarteil S."/>
            <person name="Calhoun S."/>
            <person name="Haridas S."/>
            <person name="Kuo A."/>
            <person name="Mondo S."/>
            <person name="Pangilinan J."/>
            <person name="Riley R."/>
            <person name="LaButti K."/>
            <person name="Andreopoulos B."/>
            <person name="Lipzen A."/>
            <person name="Chen C."/>
            <person name="Yan M."/>
            <person name="Daum C."/>
            <person name="Ng V."/>
            <person name="Clum A."/>
            <person name="Steindorff A."/>
            <person name="Ohm R.A."/>
            <person name="Martin F."/>
            <person name="Silar P."/>
            <person name="Natvig D.O."/>
            <person name="Lalanne C."/>
            <person name="Gautier V."/>
            <person name="Ament-Velasquez S.L."/>
            <person name="Kruys A."/>
            <person name="Hutchinson M.I."/>
            <person name="Powell A.J."/>
            <person name="Barry K."/>
            <person name="Miller A.N."/>
            <person name="Grigoriev I.V."/>
            <person name="Debuchy R."/>
            <person name="Gladieux P."/>
            <person name="Hiltunen Thoren M."/>
            <person name="Johannesson H."/>
        </authorList>
    </citation>
    <scope>NUCLEOTIDE SEQUENCE</scope>
    <source>
        <strain evidence="7">PSN293</strain>
    </source>
</reference>
<dbReference type="EMBL" id="MU858275">
    <property type="protein sequence ID" value="KAK4207761.1"/>
    <property type="molecule type" value="Genomic_DNA"/>
</dbReference>
<evidence type="ECO:0000256" key="3">
    <source>
        <dbReference type="ARBA" id="ARBA00022576"/>
    </source>
</evidence>
<evidence type="ECO:0000256" key="5">
    <source>
        <dbReference type="ARBA" id="ARBA00022898"/>
    </source>
</evidence>
<evidence type="ECO:0000256" key="2">
    <source>
        <dbReference type="ARBA" id="ARBA00009320"/>
    </source>
</evidence>
<dbReference type="InterPro" id="IPR043132">
    <property type="entry name" value="BCAT-like_C"/>
</dbReference>
<dbReference type="PANTHER" id="PTHR42825:SF2">
    <property type="entry name" value="BRANCHED-CHAIN-AMINO-ACID AMINOTRANSFERASE 3, CHLOROPLASTIC-RELATED"/>
    <property type="match status" value="1"/>
</dbReference>
<dbReference type="Pfam" id="PF01063">
    <property type="entry name" value="Aminotran_4"/>
    <property type="match status" value="1"/>
</dbReference>
<dbReference type="InterPro" id="IPR001544">
    <property type="entry name" value="Aminotrans_IV"/>
</dbReference>
<keyword evidence="3 7" id="KW-0032">Aminotransferase</keyword>
<accession>A0AAN6XW94</accession>
<evidence type="ECO:0000256" key="6">
    <source>
        <dbReference type="PIRSR" id="PIRSR006468-1"/>
    </source>
</evidence>
<proteinExistence type="inferred from homology"/>
<keyword evidence="4" id="KW-0808">Transferase</keyword>
<keyword evidence="8" id="KW-1185">Reference proteome</keyword>
<dbReference type="PANTHER" id="PTHR42825">
    <property type="entry name" value="AMINO ACID AMINOTRANSFERASE"/>
    <property type="match status" value="1"/>
</dbReference>
<comment type="similarity">
    <text evidence="2">Belongs to the class-IV pyridoxal-phosphate-dependent aminotransferase family.</text>
</comment>
<dbReference type="Gene3D" id="3.30.470.10">
    <property type="match status" value="1"/>
</dbReference>
<sequence length="401" mass="43659">MAAPPPKADIDWANLSLAANLTVNGHIEIRHSRSTNTWSNPVFVSSPNISINGLSPALNYGQQCYEGLKAFRVPLSSSSPQTKIHIFRPKFHSARLSRSAASIMLPCPSEALFLESLRQAVAQNAEYVPPHDTDSYLYIRPVLFGSSANLALSPGEETILAIYVQPIRPYHGSDALDGLVLDEFDRAAPRGMGQFKVGGNYAPVWRHQARAKEMGYGITLHLDSKEREFVEEFSTSGFLGHYTSTQKKKDVLVVPVTESAIASTTADSIIRLAELDDQHWTVEKKELRFGEVGDLDEVVAVGTAASAVPIRSITRLETDQKFVFDKSENGKLKGLAGRMADIQRGRATDTEDWCWVVDGYENTSVAVTDPVEVKAAELRGGGGLFGAIAARLGLWGSAKSA</sequence>
<evidence type="ECO:0000313" key="7">
    <source>
        <dbReference type="EMBL" id="KAK4207761.1"/>
    </source>
</evidence>
<evidence type="ECO:0000313" key="8">
    <source>
        <dbReference type="Proteomes" id="UP001301769"/>
    </source>
</evidence>
<reference evidence="7" key="2">
    <citation type="submission" date="2023-05" db="EMBL/GenBank/DDBJ databases">
        <authorList>
            <consortium name="Lawrence Berkeley National Laboratory"/>
            <person name="Steindorff A."/>
            <person name="Hensen N."/>
            <person name="Bonometti L."/>
            <person name="Westerberg I."/>
            <person name="Brannstrom I.O."/>
            <person name="Guillou S."/>
            <person name="Cros-Aarteil S."/>
            <person name="Calhoun S."/>
            <person name="Haridas S."/>
            <person name="Kuo A."/>
            <person name="Mondo S."/>
            <person name="Pangilinan J."/>
            <person name="Riley R."/>
            <person name="Labutti K."/>
            <person name="Andreopoulos B."/>
            <person name="Lipzen A."/>
            <person name="Chen C."/>
            <person name="Yanf M."/>
            <person name="Daum C."/>
            <person name="Ng V."/>
            <person name="Clum A."/>
            <person name="Ohm R."/>
            <person name="Martin F."/>
            <person name="Silar P."/>
            <person name="Natvig D."/>
            <person name="Lalanne C."/>
            <person name="Gautier V."/>
            <person name="Ament-Velasquez S.L."/>
            <person name="Kruys A."/>
            <person name="Hutchinson M.I."/>
            <person name="Powell A.J."/>
            <person name="Barry K."/>
            <person name="Miller A.N."/>
            <person name="Grigoriev I.V."/>
            <person name="Debuchy R."/>
            <person name="Gladieux P."/>
            <person name="Thoren M.H."/>
            <person name="Johannesson H."/>
        </authorList>
    </citation>
    <scope>NUCLEOTIDE SEQUENCE</scope>
    <source>
        <strain evidence="7">PSN293</strain>
    </source>
</reference>
<evidence type="ECO:0000256" key="1">
    <source>
        <dbReference type="ARBA" id="ARBA00001933"/>
    </source>
</evidence>
<dbReference type="AlphaFoldDB" id="A0AAN6XW94"/>
<dbReference type="Gene3D" id="3.20.10.10">
    <property type="entry name" value="D-amino Acid Aminotransferase, subunit A, domain 2"/>
    <property type="match status" value="1"/>
</dbReference>
<comment type="cofactor">
    <cofactor evidence="1">
        <name>pyridoxal 5'-phosphate</name>
        <dbReference type="ChEBI" id="CHEBI:597326"/>
    </cofactor>
</comment>
<dbReference type="SUPFAM" id="SSF56752">
    <property type="entry name" value="D-aminoacid aminotransferase-like PLP-dependent enzymes"/>
    <property type="match status" value="1"/>
</dbReference>
<dbReference type="GO" id="GO:0004084">
    <property type="term" value="F:branched-chain-amino-acid transaminase activity"/>
    <property type="evidence" value="ECO:0007669"/>
    <property type="project" value="InterPro"/>
</dbReference>
<dbReference type="Proteomes" id="UP001301769">
    <property type="component" value="Unassembled WGS sequence"/>
</dbReference>
<feature type="modified residue" description="N6-(pyridoxal phosphate)lysine" evidence="6">
    <location>
        <position position="196"/>
    </location>
</feature>
<dbReference type="InterPro" id="IPR036038">
    <property type="entry name" value="Aminotransferase-like"/>
</dbReference>
<protein>
    <submittedName>
        <fullName evidence="7">Aminotransferase</fullName>
    </submittedName>
</protein>
<name>A0AAN6XW94_9PEZI</name>
<keyword evidence="5" id="KW-0663">Pyridoxal phosphate</keyword>
<gene>
    <name evidence="7" type="ORF">QBC37DRAFT_432983</name>
</gene>
<dbReference type="InterPro" id="IPR043131">
    <property type="entry name" value="BCAT-like_N"/>
</dbReference>
<comment type="caution">
    <text evidence="7">The sequence shown here is derived from an EMBL/GenBank/DDBJ whole genome shotgun (WGS) entry which is preliminary data.</text>
</comment>
<dbReference type="InterPro" id="IPR005786">
    <property type="entry name" value="B_amino_transII"/>
</dbReference>